<dbReference type="Pfam" id="PF04244">
    <property type="entry name" value="DPRP"/>
    <property type="match status" value="1"/>
</dbReference>
<accession>A0ABN2JPC6</accession>
<evidence type="ECO:0000259" key="1">
    <source>
        <dbReference type="Pfam" id="PF03441"/>
    </source>
</evidence>
<evidence type="ECO:0000313" key="3">
    <source>
        <dbReference type="Proteomes" id="UP001501057"/>
    </source>
</evidence>
<dbReference type="Proteomes" id="UP001501057">
    <property type="component" value="Unassembled WGS sequence"/>
</dbReference>
<feature type="domain" description="Cryptochrome/DNA photolyase FAD-binding" evidence="1">
    <location>
        <begin position="322"/>
        <end position="420"/>
    </location>
</feature>
<keyword evidence="3" id="KW-1185">Reference proteome</keyword>
<dbReference type="Pfam" id="PF03441">
    <property type="entry name" value="FAD_binding_7"/>
    <property type="match status" value="1"/>
</dbReference>
<dbReference type="PANTHER" id="PTHR38657">
    <property type="entry name" value="SLR1343 PROTEIN"/>
    <property type="match status" value="1"/>
</dbReference>
<name>A0ABN2JPC6_9ACTN</name>
<comment type="caution">
    <text evidence="2">The sequence shown here is derived from an EMBL/GenBank/DDBJ whole genome shotgun (WGS) entry which is preliminary data.</text>
</comment>
<proteinExistence type="predicted"/>
<sequence length="484" mass="55387">MRRVHLVLPHQLFAQNLDVEAELFVLVEHDLLFRQYPFHAHKLVLHRASMEHHARELDGGGKDVEWVRTDGRSTSRLGVARALEGADVVSWHDVVDDWLERDLRGAAEDAGVEVEVLPTPNFLTSAADVAEQFKGKRTRMAGFYSWQRRRLEVLVDDGEPVGGQWSFDAENRKKLPKNHPVPATNRPDPDEITREAIDFVRDRFPDAPGDPGRFAWAVTRAQASEMLDEFLEQRFHEFGPYEDAISSEHGFVFHAALTPALNIGLLDPADVLDRVVRHAERNSVPIASYEGFVRQLIGWREYMRGSYVSRGRKLRTTNALDHYRELPPGWWTAETGLEPVDTVLRRVLDTGYAHHIERLMVLGNALCLLRVDPDEVYAWFMAMFVDAYDWVMVPNVYAMSQYASGSAITTKPYVSASSYLKKMSDLPTGEWADVWDGLFWTFVRDHREVFESNPRSTMMVRQWDGFDDAKRRGLVAAARPWLAD</sequence>
<dbReference type="InterPro" id="IPR007357">
    <property type="entry name" value="PhrB-like"/>
</dbReference>
<dbReference type="SUPFAM" id="SSF48173">
    <property type="entry name" value="Cryptochrome/photolyase FAD-binding domain"/>
    <property type="match status" value="1"/>
</dbReference>
<dbReference type="Gene3D" id="3.40.50.620">
    <property type="entry name" value="HUPs"/>
    <property type="match status" value="1"/>
</dbReference>
<dbReference type="Gene3D" id="1.10.10.1710">
    <property type="entry name" value="Deoxyribodipyrimidine photolyase-related"/>
    <property type="match status" value="1"/>
</dbReference>
<dbReference type="Gene3D" id="1.10.579.10">
    <property type="entry name" value="DNA Cyclobutane Dipyrimidine Photolyase, subunit A, domain 3"/>
    <property type="match status" value="1"/>
</dbReference>
<reference evidence="2 3" key="1">
    <citation type="journal article" date="2019" name="Int. J. Syst. Evol. Microbiol.">
        <title>The Global Catalogue of Microorganisms (GCM) 10K type strain sequencing project: providing services to taxonomists for standard genome sequencing and annotation.</title>
        <authorList>
            <consortium name="The Broad Institute Genomics Platform"/>
            <consortium name="The Broad Institute Genome Sequencing Center for Infectious Disease"/>
            <person name="Wu L."/>
            <person name="Ma J."/>
        </authorList>
    </citation>
    <scope>NUCLEOTIDE SEQUENCE [LARGE SCALE GENOMIC DNA]</scope>
    <source>
        <strain evidence="2 3">JCM 13518</strain>
    </source>
</reference>
<dbReference type="InterPro" id="IPR036134">
    <property type="entry name" value="Crypto/Photolyase_FAD-like_sf"/>
</dbReference>
<dbReference type="EMBL" id="BAAAME010000002">
    <property type="protein sequence ID" value="GAA1734161.1"/>
    <property type="molecule type" value="Genomic_DNA"/>
</dbReference>
<evidence type="ECO:0000313" key="2">
    <source>
        <dbReference type="EMBL" id="GAA1734161.1"/>
    </source>
</evidence>
<dbReference type="InterPro" id="IPR014729">
    <property type="entry name" value="Rossmann-like_a/b/a_fold"/>
</dbReference>
<organism evidence="2 3">
    <name type="scientific">Aeromicrobium alkaliterrae</name>
    <dbReference type="NCBI Taxonomy" id="302168"/>
    <lineage>
        <taxon>Bacteria</taxon>
        <taxon>Bacillati</taxon>
        <taxon>Actinomycetota</taxon>
        <taxon>Actinomycetes</taxon>
        <taxon>Propionibacteriales</taxon>
        <taxon>Nocardioidaceae</taxon>
        <taxon>Aeromicrobium</taxon>
    </lineage>
</organism>
<dbReference type="InterPro" id="IPR052551">
    <property type="entry name" value="UV-DNA_repair_photolyase"/>
</dbReference>
<protein>
    <submittedName>
        <fullName evidence="2">Cryptochrome/photolyase family protein</fullName>
    </submittedName>
</protein>
<dbReference type="Gene3D" id="1.25.40.80">
    <property type="match status" value="1"/>
</dbReference>
<dbReference type="InterPro" id="IPR005101">
    <property type="entry name" value="Cryptochr/Photolyase_FAD-bd"/>
</dbReference>
<gene>
    <name evidence="2" type="ORF">GCM10009710_13510</name>
</gene>
<dbReference type="PANTHER" id="PTHR38657:SF1">
    <property type="entry name" value="SLR1343 PROTEIN"/>
    <property type="match status" value="1"/>
</dbReference>
<dbReference type="RefSeq" id="WP_344199074.1">
    <property type="nucleotide sequence ID" value="NZ_BAAAME010000002.1"/>
</dbReference>